<protein>
    <submittedName>
        <fullName evidence="2">Uncharacterized protein</fullName>
    </submittedName>
</protein>
<feature type="compositionally biased region" description="Basic and acidic residues" evidence="1">
    <location>
        <begin position="71"/>
        <end position="88"/>
    </location>
</feature>
<gene>
    <name evidence="2" type="ORF">EA472_11395</name>
</gene>
<feature type="region of interest" description="Disordered" evidence="1">
    <location>
        <begin position="64"/>
        <end position="88"/>
    </location>
</feature>
<proteinExistence type="predicted"/>
<accession>A0A3N6MCN0</accession>
<sequence length="88" mass="9454">METCVAVTLDAATSARSRVTNRRRSTEPVCVATTAMATNYSRRRVTEFGSRSVAVAPLESLRPLGLGVSDDYSRGDRSASGVKKTESK</sequence>
<reference evidence="2 3" key="1">
    <citation type="submission" date="2018-10" db="EMBL/GenBank/DDBJ databases">
        <title>Natrarchaeobius chitinivorans gen. nov., sp. nov., and Natrarchaeobius haloalkaliphilus sp. nov., alkaliphilic, chitin-utilizing haloarchaea from hypersaline alkaline lakes.</title>
        <authorList>
            <person name="Sorokin D.Y."/>
            <person name="Elcheninov A.G."/>
            <person name="Kostrikina N.A."/>
            <person name="Bale N.J."/>
            <person name="Sinninghe Damste J.S."/>
            <person name="Khijniak T.V."/>
            <person name="Kublanov I.V."/>
            <person name="Toshchakov S.V."/>
        </authorList>
    </citation>
    <scope>NUCLEOTIDE SEQUENCE [LARGE SCALE GENOMIC DNA]</scope>
    <source>
        <strain evidence="2 3">AArcht7</strain>
    </source>
</reference>
<comment type="caution">
    <text evidence="2">The sequence shown here is derived from an EMBL/GenBank/DDBJ whole genome shotgun (WGS) entry which is preliminary data.</text>
</comment>
<name>A0A3N6MCN0_NATCH</name>
<organism evidence="2 3">
    <name type="scientific">Natrarchaeobius chitinivorans</name>
    <dbReference type="NCBI Taxonomy" id="1679083"/>
    <lineage>
        <taxon>Archaea</taxon>
        <taxon>Methanobacteriati</taxon>
        <taxon>Methanobacteriota</taxon>
        <taxon>Stenosarchaea group</taxon>
        <taxon>Halobacteria</taxon>
        <taxon>Halobacteriales</taxon>
        <taxon>Natrialbaceae</taxon>
        <taxon>Natrarchaeobius</taxon>
    </lineage>
</organism>
<dbReference type="EMBL" id="REFZ01000006">
    <property type="protein sequence ID" value="RQH00438.1"/>
    <property type="molecule type" value="Genomic_DNA"/>
</dbReference>
<evidence type="ECO:0000256" key="1">
    <source>
        <dbReference type="SAM" id="MobiDB-lite"/>
    </source>
</evidence>
<dbReference type="AlphaFoldDB" id="A0A3N6MCN0"/>
<evidence type="ECO:0000313" key="2">
    <source>
        <dbReference type="EMBL" id="RQH00438.1"/>
    </source>
</evidence>
<keyword evidence="3" id="KW-1185">Reference proteome</keyword>
<evidence type="ECO:0000313" key="3">
    <source>
        <dbReference type="Proteomes" id="UP000281431"/>
    </source>
</evidence>
<dbReference type="Proteomes" id="UP000281431">
    <property type="component" value="Unassembled WGS sequence"/>
</dbReference>